<name>L0R9Y4_9BACT</name>
<evidence type="ECO:0000313" key="2">
    <source>
        <dbReference type="EMBL" id="CCO23593.1"/>
    </source>
</evidence>
<organism evidence="2 3">
    <name type="scientific">Maridesulfovibrio hydrothermalis AM13 = DSM 14728</name>
    <dbReference type="NCBI Taxonomy" id="1121451"/>
    <lineage>
        <taxon>Bacteria</taxon>
        <taxon>Pseudomonadati</taxon>
        <taxon>Thermodesulfobacteriota</taxon>
        <taxon>Desulfovibrionia</taxon>
        <taxon>Desulfovibrionales</taxon>
        <taxon>Desulfovibrionaceae</taxon>
        <taxon>Maridesulfovibrio</taxon>
    </lineage>
</organism>
<keyword evidence="1" id="KW-0812">Transmembrane</keyword>
<dbReference type="EMBL" id="FO203522">
    <property type="protein sequence ID" value="CCO23593.1"/>
    <property type="molecule type" value="Genomic_DNA"/>
</dbReference>
<evidence type="ECO:0000313" key="3">
    <source>
        <dbReference type="Proteomes" id="UP000010808"/>
    </source>
</evidence>
<reference evidence="2 3" key="1">
    <citation type="submission" date="2012-10" db="EMBL/GenBank/DDBJ databases">
        <authorList>
            <person name="Genoscope - CEA"/>
        </authorList>
    </citation>
    <scope>NUCLEOTIDE SEQUENCE [LARGE SCALE GENOMIC DNA]</scope>
    <source>
        <strain evidence="3">AM13 / DSM 14728</strain>
    </source>
</reference>
<dbReference type="Proteomes" id="UP000010808">
    <property type="component" value="Chromosome"/>
</dbReference>
<sequence>MKKKKRVLIIGTAPQYLISEFISQVDRSKTYIHLLVPERDINVYPQEDVSYFSGNFHPFFRPLLKSMITFRPDEVVVVCGMTYDHDNVVNAVLYYTNFKKMNIKIAVRNQLEDLKGSTRPALLKEFLKWAGLAALALLIKVLSPVITIRAGEIFSSRLGHLAMESEIYLCEAELGRHSKCLDLFYFKDNEISNATLARMISQKMHINRKFKYVLDAVRRFNMAGRHEVLLNTRKMAFVRDSECIIQQTDNHFKISQEQEQKGLNGLKELGLSPQHPRVCIFGRDSVYLRGAVPTYNDEDMQKVRNMDIETFTPAVKYLLDKEYNVLRMGSIVKKPLLIDHPNYIDYACSGKRSDFMDIYLGATCRFFVGIQSGLIHIPMIFRIPCLSLNVVRPEIIHFCSPEDLAIFKLMRSKSENRILKISEIIETGISRWRVEEFADSDIELIDNTEDEILEAVKEMQSRVQGTWSSTKEDRELLHKFHSCFNVSKYNSKYVTPISSYFLKKHAHEIL</sequence>
<dbReference type="STRING" id="1121451.DESAM_21316"/>
<dbReference type="PATRIC" id="fig|1121451.3.peg.1561"/>
<dbReference type="NCBIfam" id="TIGR04372">
    <property type="entry name" value="glycosyl_04372"/>
    <property type="match status" value="1"/>
</dbReference>
<dbReference type="HOGENOM" id="CLU_041005_0_0_7"/>
<dbReference type="KEGG" id="dhy:DESAM_21316"/>
<dbReference type="eggNOG" id="COG0859">
    <property type="taxonomic scope" value="Bacteria"/>
</dbReference>
<accession>L0R9Y4</accession>
<keyword evidence="3" id="KW-1185">Reference proteome</keyword>
<protein>
    <submittedName>
        <fullName evidence="2">Uncharacterized protein</fullName>
    </submittedName>
</protein>
<feature type="transmembrane region" description="Helical" evidence="1">
    <location>
        <begin position="126"/>
        <end position="146"/>
    </location>
</feature>
<gene>
    <name evidence="2" type="ORF">DESAM_21316</name>
</gene>
<dbReference type="RefSeq" id="WP_015336196.1">
    <property type="nucleotide sequence ID" value="NC_020055.1"/>
</dbReference>
<dbReference type="OrthoDB" id="5442509at2"/>
<dbReference type="InterPro" id="IPR030808">
    <property type="entry name" value="Glycosyl_04372"/>
</dbReference>
<dbReference type="AlphaFoldDB" id="L0R9Y4"/>
<proteinExistence type="predicted"/>
<keyword evidence="1" id="KW-0472">Membrane</keyword>
<keyword evidence="1" id="KW-1133">Transmembrane helix</keyword>
<evidence type="ECO:0000256" key="1">
    <source>
        <dbReference type="SAM" id="Phobius"/>
    </source>
</evidence>